<sequence length="91" mass="10446">MPFTDPTSGWAATCEDCPFTIDPDYGHRVFPRWEFDDTDEGRWTGERWAIAHREANPGHNPTVLHFDRWTMTLDGISPELLAAFGLQPKEN</sequence>
<organism evidence="1 2">
    <name type="scientific">Mycobacterium phage Avocado</name>
    <dbReference type="NCBI Taxonomy" id="2024302"/>
    <lineage>
        <taxon>Viruses</taxon>
        <taxon>Duplodnaviria</taxon>
        <taxon>Heunggongvirae</taxon>
        <taxon>Uroviricota</taxon>
        <taxon>Caudoviricetes</taxon>
        <taxon>Gclasvirinae</taxon>
        <taxon>Avocadovirus</taxon>
        <taxon>Avocadovirus avocado</taxon>
    </lineage>
</organism>
<evidence type="ECO:0000313" key="1">
    <source>
        <dbReference type="EMBL" id="ASR77255.1"/>
    </source>
</evidence>
<dbReference type="Proteomes" id="UP000224104">
    <property type="component" value="Genome"/>
</dbReference>
<dbReference type="EMBL" id="MF141540">
    <property type="protein sequence ID" value="ASR77255.1"/>
    <property type="molecule type" value="Genomic_DNA"/>
</dbReference>
<proteinExistence type="predicted"/>
<accession>A0A222Z120</accession>
<gene>
    <name evidence="1" type="ORF">SEA_AVOCADO_54</name>
</gene>
<name>A0A222Z120_9CAUD</name>
<protein>
    <submittedName>
        <fullName evidence="1">Uncharacterized protein</fullName>
    </submittedName>
</protein>
<reference evidence="1 2" key="1">
    <citation type="submission" date="2017-05" db="EMBL/GenBank/DDBJ databases">
        <authorList>
            <person name="Butela K.A."/>
            <person name="Hudson L."/>
            <person name="Clayton A.L."/>
            <person name="Cole J.H."/>
            <person name="Evancho G.L."/>
            <person name="Galassi L.C."/>
            <person name="Harvey A.K."/>
            <person name="Haubrick H.C."/>
            <person name="Henry M."/>
            <person name="Heslop K.L."/>
            <person name="Hughes P.M."/>
            <person name="Iezzi J."/>
            <person name="Jones J.C."/>
            <person name="Kolawole F.O."/>
            <person name="Loucks E.J."/>
            <person name="McCready J.R."/>
            <person name="McGowan S.M."/>
            <person name="Minear S.E."/>
            <person name="Poole Y.A."/>
            <person name="Reese R.J."/>
            <person name="Romagnoli K.M."/>
            <person name="Schell I.N."/>
            <person name="Sudadi S."/>
            <person name="Sutherin B.R."/>
            <person name="Edgington N.P."/>
            <person name="Garlena R.A."/>
            <person name="Russell D.A."/>
            <person name="Pope W.H."/>
            <person name="Jacobs-Sera D."/>
            <person name="Hendrix R.W."/>
            <person name="Hatfull G.F."/>
        </authorList>
    </citation>
    <scope>NUCLEOTIDE SEQUENCE [LARGE SCALE GENOMIC DNA]</scope>
</reference>
<keyword evidence="2" id="KW-1185">Reference proteome</keyword>
<evidence type="ECO:0000313" key="2">
    <source>
        <dbReference type="Proteomes" id="UP000224104"/>
    </source>
</evidence>